<name>A0A2T0STT1_9PSEU</name>
<dbReference type="InterPro" id="IPR036291">
    <property type="entry name" value="NAD(P)-bd_dom_sf"/>
</dbReference>
<dbReference type="SUPFAM" id="SSF50129">
    <property type="entry name" value="GroES-like"/>
    <property type="match status" value="1"/>
</dbReference>
<evidence type="ECO:0000313" key="3">
    <source>
        <dbReference type="Proteomes" id="UP000239494"/>
    </source>
</evidence>
<evidence type="ECO:0000259" key="1">
    <source>
        <dbReference type="SMART" id="SM00829"/>
    </source>
</evidence>
<protein>
    <submittedName>
        <fullName evidence="2">NADPH:quinone reductase-like Zn-dependent oxidoreductase</fullName>
    </submittedName>
</protein>
<proteinExistence type="predicted"/>
<dbReference type="Pfam" id="PF08240">
    <property type="entry name" value="ADH_N"/>
    <property type="match status" value="1"/>
</dbReference>
<evidence type="ECO:0000313" key="2">
    <source>
        <dbReference type="EMBL" id="PRY36824.1"/>
    </source>
</evidence>
<dbReference type="GO" id="GO:0016491">
    <property type="term" value="F:oxidoreductase activity"/>
    <property type="evidence" value="ECO:0007669"/>
    <property type="project" value="InterPro"/>
</dbReference>
<gene>
    <name evidence="2" type="ORF">CLV43_111196</name>
</gene>
<dbReference type="SUPFAM" id="SSF51735">
    <property type="entry name" value="NAD(P)-binding Rossmann-fold domains"/>
    <property type="match status" value="1"/>
</dbReference>
<dbReference type="Pfam" id="PF13602">
    <property type="entry name" value="ADH_zinc_N_2"/>
    <property type="match status" value="1"/>
</dbReference>
<dbReference type="OrthoDB" id="3727682at2"/>
<organism evidence="2 3">
    <name type="scientific">Umezawaea tangerina</name>
    <dbReference type="NCBI Taxonomy" id="84725"/>
    <lineage>
        <taxon>Bacteria</taxon>
        <taxon>Bacillati</taxon>
        <taxon>Actinomycetota</taxon>
        <taxon>Actinomycetes</taxon>
        <taxon>Pseudonocardiales</taxon>
        <taxon>Pseudonocardiaceae</taxon>
        <taxon>Umezawaea</taxon>
    </lineage>
</organism>
<dbReference type="InterPro" id="IPR013154">
    <property type="entry name" value="ADH-like_N"/>
</dbReference>
<comment type="caution">
    <text evidence="2">The sequence shown here is derived from an EMBL/GenBank/DDBJ whole genome shotgun (WGS) entry which is preliminary data.</text>
</comment>
<dbReference type="PANTHER" id="PTHR44013:SF1">
    <property type="entry name" value="ZINC-TYPE ALCOHOL DEHYDROGENASE-LIKE PROTEIN C16A3.02C"/>
    <property type="match status" value="1"/>
</dbReference>
<dbReference type="Gene3D" id="3.90.180.10">
    <property type="entry name" value="Medium-chain alcohol dehydrogenases, catalytic domain"/>
    <property type="match status" value="1"/>
</dbReference>
<dbReference type="EMBL" id="PVTF01000011">
    <property type="protein sequence ID" value="PRY36824.1"/>
    <property type="molecule type" value="Genomic_DNA"/>
</dbReference>
<reference evidence="2 3" key="1">
    <citation type="submission" date="2018-03" db="EMBL/GenBank/DDBJ databases">
        <title>Genomic Encyclopedia of Archaeal and Bacterial Type Strains, Phase II (KMG-II): from individual species to whole genera.</title>
        <authorList>
            <person name="Goeker M."/>
        </authorList>
    </citation>
    <scope>NUCLEOTIDE SEQUENCE [LARGE SCALE GENOMIC DNA]</scope>
    <source>
        <strain evidence="2 3">DSM 44720</strain>
    </source>
</reference>
<sequence length="308" mass="32634">MFAQVVSRYGGFDAVEYREVGEPVPGPGEIRVRVAYVAVNAIEWKILAGSVAELLPQTFPVVLGNEVSGVVDHVGDGEHDLRVGDRVTGFVRGGGDAEYVLTTPDRVAVVPDGLSLRRAATIPQGVETARRAIRELGVEDGETVLVNGAAGSIGSAAVQLLVDRGVVVIGTARPDNHEYLRGLGAIPIEYGTRLLDQLAAAAPKGVDRALDCGSRGFVRQILPVVPADRVITVADFEAQALGVPITMGAGPHELYADSFRDVLPLAARGRFATEIAAEFPLSELTAAWKMNEDGHFRGKIVVKVAQLD</sequence>
<dbReference type="Gene3D" id="3.40.50.720">
    <property type="entry name" value="NAD(P)-binding Rossmann-like Domain"/>
    <property type="match status" value="1"/>
</dbReference>
<dbReference type="AlphaFoldDB" id="A0A2T0STT1"/>
<dbReference type="CDD" id="cd05289">
    <property type="entry name" value="MDR_like_2"/>
    <property type="match status" value="1"/>
</dbReference>
<accession>A0A2T0STT1</accession>
<dbReference type="InterPro" id="IPR052733">
    <property type="entry name" value="Chloroplast_QOR"/>
</dbReference>
<dbReference type="SMART" id="SM00829">
    <property type="entry name" value="PKS_ER"/>
    <property type="match status" value="1"/>
</dbReference>
<dbReference type="PANTHER" id="PTHR44013">
    <property type="entry name" value="ZINC-TYPE ALCOHOL DEHYDROGENASE-LIKE PROTEIN C16A3.02C"/>
    <property type="match status" value="1"/>
</dbReference>
<dbReference type="InterPro" id="IPR020843">
    <property type="entry name" value="ER"/>
</dbReference>
<keyword evidence="3" id="KW-1185">Reference proteome</keyword>
<dbReference type="Proteomes" id="UP000239494">
    <property type="component" value="Unassembled WGS sequence"/>
</dbReference>
<feature type="domain" description="Enoyl reductase (ER)" evidence="1">
    <location>
        <begin position="10"/>
        <end position="302"/>
    </location>
</feature>
<dbReference type="InterPro" id="IPR011032">
    <property type="entry name" value="GroES-like_sf"/>
</dbReference>